<dbReference type="EMBL" id="CP001108">
    <property type="protein sequence ID" value="ACF46366.1"/>
    <property type="molecule type" value="Genomic_DNA"/>
</dbReference>
<name>B4S8H9_PROA2</name>
<dbReference type="InterPro" id="IPR002145">
    <property type="entry name" value="CopG"/>
</dbReference>
<feature type="binding site" evidence="7">
    <location>
        <position position="75"/>
    </location>
    <ligand>
        <name>Ni(2+)</name>
        <dbReference type="ChEBI" id="CHEBI:49786"/>
    </ligand>
</feature>
<evidence type="ECO:0000259" key="9">
    <source>
        <dbReference type="Pfam" id="PF08753"/>
    </source>
</evidence>
<comment type="function">
    <text evidence="7">Transcriptional regulator.</text>
</comment>
<evidence type="ECO:0000256" key="2">
    <source>
        <dbReference type="ARBA" id="ARBA00022596"/>
    </source>
</evidence>
<evidence type="ECO:0000313" key="10">
    <source>
        <dbReference type="EMBL" id="ACF46366.1"/>
    </source>
</evidence>
<evidence type="ECO:0000256" key="3">
    <source>
        <dbReference type="ARBA" id="ARBA00022723"/>
    </source>
</evidence>
<dbReference type="InterPro" id="IPR013321">
    <property type="entry name" value="Arc_rbn_hlx_hlx"/>
</dbReference>
<dbReference type="Proteomes" id="UP000002725">
    <property type="component" value="Chromosome"/>
</dbReference>
<feature type="binding site" evidence="7">
    <location>
        <position position="94"/>
    </location>
    <ligand>
        <name>Ni(2+)</name>
        <dbReference type="ChEBI" id="CHEBI:49786"/>
    </ligand>
</feature>
<comment type="similarity">
    <text evidence="1 7">Belongs to the transcriptional regulatory CopG/NikR family.</text>
</comment>
<dbReference type="InterPro" id="IPR010985">
    <property type="entry name" value="Ribbon_hlx_hlx"/>
</dbReference>
<dbReference type="GO" id="GO:0016151">
    <property type="term" value="F:nickel cation binding"/>
    <property type="evidence" value="ECO:0007669"/>
    <property type="project" value="UniProtKB-UniRule"/>
</dbReference>
<dbReference type="PANTHER" id="PTHR34719">
    <property type="entry name" value="NICKEL-RESPONSIVE REGULATOR"/>
    <property type="match status" value="1"/>
</dbReference>
<keyword evidence="6 7" id="KW-0804">Transcription</keyword>
<evidence type="ECO:0000256" key="7">
    <source>
        <dbReference type="HAMAP-Rule" id="MF_00476"/>
    </source>
</evidence>
<gene>
    <name evidence="10" type="ordered locus">Paes_1344</name>
</gene>
<keyword evidence="3 7" id="KW-0479">Metal-binding</keyword>
<dbReference type="KEGG" id="paa:Paes_1344"/>
<sequence length="147" mass="16908">MKRFGVSLEDELLEQLDSLVQHHRFPNRSQAIRYLIRKHNRDEYWESNEAVCGCLVLVYDHHRSDLQKRLTSIQHEFHNLVLCSQHVHLDHNNCLETITLKGKAIDIGELADRLIALKGIVHGELVKGGAVNAGLENPDHRHEKCNP</sequence>
<reference evidence="10" key="1">
    <citation type="submission" date="2008-06" db="EMBL/GenBank/DDBJ databases">
        <title>Complete sequence of chromosome of Prosthecochloris aestuarii DSM 271.</title>
        <authorList>
            <consortium name="US DOE Joint Genome Institute"/>
            <person name="Lucas S."/>
            <person name="Copeland A."/>
            <person name="Lapidus A."/>
            <person name="Glavina del Rio T."/>
            <person name="Dalin E."/>
            <person name="Tice H."/>
            <person name="Bruce D."/>
            <person name="Goodwin L."/>
            <person name="Pitluck S."/>
            <person name="Schmutz J."/>
            <person name="Larimer F."/>
            <person name="Land M."/>
            <person name="Hauser L."/>
            <person name="Kyrpides N."/>
            <person name="Anderson I."/>
            <person name="Liu Z."/>
            <person name="Li T."/>
            <person name="Zhao F."/>
            <person name="Overmann J."/>
            <person name="Bryant D.A."/>
            <person name="Richardson P."/>
        </authorList>
    </citation>
    <scope>NUCLEOTIDE SEQUENCE [LARGE SCALE GENOMIC DNA]</scope>
    <source>
        <strain evidence="10">DSM 271</strain>
    </source>
</reference>
<dbReference type="InterPro" id="IPR014864">
    <property type="entry name" value="TF_NikR_Ni-bd_C"/>
</dbReference>
<dbReference type="InterPro" id="IPR050192">
    <property type="entry name" value="CopG/NikR_regulator"/>
</dbReference>
<dbReference type="CDD" id="cd22231">
    <property type="entry name" value="RHH_NikR_HicB-like"/>
    <property type="match status" value="1"/>
</dbReference>
<feature type="domain" description="Transcription factor NikR nickel binding C-terminal" evidence="9">
    <location>
        <begin position="53"/>
        <end position="126"/>
    </location>
</feature>
<evidence type="ECO:0000313" key="11">
    <source>
        <dbReference type="Proteomes" id="UP000002725"/>
    </source>
</evidence>
<dbReference type="RefSeq" id="WP_012505900.1">
    <property type="nucleotide sequence ID" value="NC_011059.1"/>
</dbReference>
<organism evidence="10 11">
    <name type="scientific">Prosthecochloris aestuarii (strain DSM 271 / SK 413)</name>
    <dbReference type="NCBI Taxonomy" id="290512"/>
    <lineage>
        <taxon>Bacteria</taxon>
        <taxon>Pseudomonadati</taxon>
        <taxon>Chlorobiota</taxon>
        <taxon>Chlorobiia</taxon>
        <taxon>Chlorobiales</taxon>
        <taxon>Chlorobiaceae</taxon>
        <taxon>Prosthecochloris</taxon>
    </lineage>
</organism>
<evidence type="ECO:0000256" key="1">
    <source>
        <dbReference type="ARBA" id="ARBA00008478"/>
    </source>
</evidence>
<evidence type="ECO:0000256" key="4">
    <source>
        <dbReference type="ARBA" id="ARBA00023015"/>
    </source>
</evidence>
<proteinExistence type="inferred from homology"/>
<feature type="binding site" evidence="7">
    <location>
        <position position="88"/>
    </location>
    <ligand>
        <name>Ni(2+)</name>
        <dbReference type="ChEBI" id="CHEBI:49786"/>
    </ligand>
</feature>
<dbReference type="STRING" id="290512.Paes_1344"/>
<dbReference type="PANTHER" id="PTHR34719:SF2">
    <property type="entry name" value="NICKEL-RESPONSIVE REGULATOR"/>
    <property type="match status" value="1"/>
</dbReference>
<dbReference type="NCBIfam" id="NF002815">
    <property type="entry name" value="PRK02967.1"/>
    <property type="match status" value="1"/>
</dbReference>
<comment type="cofactor">
    <cofactor evidence="7">
        <name>Ni(2+)</name>
        <dbReference type="ChEBI" id="CHEBI:49786"/>
    </cofactor>
    <text evidence="7">Binds 1 nickel ion per subunit.</text>
</comment>
<dbReference type="SUPFAM" id="SSF55021">
    <property type="entry name" value="ACT-like"/>
    <property type="match status" value="1"/>
</dbReference>
<dbReference type="NCBIfam" id="NF003381">
    <property type="entry name" value="PRK04460.1"/>
    <property type="match status" value="1"/>
</dbReference>
<protein>
    <recommendedName>
        <fullName evidence="7">Putative nickel-responsive regulator</fullName>
    </recommendedName>
</protein>
<keyword evidence="11" id="KW-1185">Reference proteome</keyword>
<dbReference type="NCBIfam" id="NF001884">
    <property type="entry name" value="PRK00630.1"/>
    <property type="match status" value="1"/>
</dbReference>
<feature type="domain" description="Ribbon-helix-helix protein CopG" evidence="8">
    <location>
        <begin position="2"/>
        <end position="39"/>
    </location>
</feature>
<dbReference type="InterPro" id="IPR045865">
    <property type="entry name" value="ACT-like_dom_sf"/>
</dbReference>
<dbReference type="Pfam" id="PF08753">
    <property type="entry name" value="NikR_C"/>
    <property type="match status" value="1"/>
</dbReference>
<evidence type="ECO:0000256" key="6">
    <source>
        <dbReference type="ARBA" id="ARBA00023163"/>
    </source>
</evidence>
<evidence type="ECO:0000259" key="8">
    <source>
        <dbReference type="Pfam" id="PF01402"/>
    </source>
</evidence>
<dbReference type="HOGENOM" id="CLU_113319_1_2_10"/>
<dbReference type="SUPFAM" id="SSF47598">
    <property type="entry name" value="Ribbon-helix-helix"/>
    <property type="match status" value="1"/>
</dbReference>
<feature type="binding site" evidence="7">
    <location>
        <position position="86"/>
    </location>
    <ligand>
        <name>Ni(2+)</name>
        <dbReference type="ChEBI" id="CHEBI:49786"/>
    </ligand>
</feature>
<dbReference type="GO" id="GO:0003677">
    <property type="term" value="F:DNA binding"/>
    <property type="evidence" value="ECO:0007669"/>
    <property type="project" value="UniProtKB-KW"/>
</dbReference>
<dbReference type="InterPro" id="IPR022988">
    <property type="entry name" value="Ni_resp_reg_NikR"/>
</dbReference>
<accession>B4S8H9</accession>
<dbReference type="GO" id="GO:0010045">
    <property type="term" value="P:response to nickel cation"/>
    <property type="evidence" value="ECO:0007669"/>
    <property type="project" value="InterPro"/>
</dbReference>
<dbReference type="Gene3D" id="3.30.70.1150">
    <property type="entry name" value="ACT-like. Chain A, domain 2"/>
    <property type="match status" value="1"/>
</dbReference>
<keyword evidence="4 7" id="KW-0805">Transcription regulation</keyword>
<dbReference type="InterPro" id="IPR027271">
    <property type="entry name" value="Acetolactate_synth/TF_NikR_C"/>
</dbReference>
<dbReference type="HAMAP" id="MF_00476">
    <property type="entry name" value="NikR"/>
    <property type="match status" value="1"/>
</dbReference>
<dbReference type="Gene3D" id="1.10.1220.10">
    <property type="entry name" value="Met repressor-like"/>
    <property type="match status" value="1"/>
</dbReference>
<dbReference type="Pfam" id="PF01402">
    <property type="entry name" value="RHH_1"/>
    <property type="match status" value="1"/>
</dbReference>
<dbReference type="eggNOG" id="COG0864">
    <property type="taxonomic scope" value="Bacteria"/>
</dbReference>
<evidence type="ECO:0000256" key="5">
    <source>
        <dbReference type="ARBA" id="ARBA00023125"/>
    </source>
</evidence>
<dbReference type="GO" id="GO:0003700">
    <property type="term" value="F:DNA-binding transcription factor activity"/>
    <property type="evidence" value="ECO:0007669"/>
    <property type="project" value="UniProtKB-UniRule"/>
</dbReference>
<dbReference type="AlphaFoldDB" id="B4S8H9"/>
<keyword evidence="2 7" id="KW-0533">Nickel</keyword>
<keyword evidence="5 7" id="KW-0238">DNA-binding</keyword>